<reference evidence="2" key="2">
    <citation type="submission" date="2021-09" db="EMBL/GenBank/DDBJ databases">
        <authorList>
            <person name="Gilroy R."/>
        </authorList>
    </citation>
    <scope>NUCLEOTIDE SEQUENCE</scope>
    <source>
        <strain evidence="2">ChiGjej5B5-7349</strain>
    </source>
</reference>
<dbReference type="Pfam" id="PF11382">
    <property type="entry name" value="MctB"/>
    <property type="match status" value="1"/>
</dbReference>
<dbReference type="RefSeq" id="WP_019159840.1">
    <property type="nucleotide sequence ID" value="NZ_CABKRC010000008.1"/>
</dbReference>
<name>A0A921MD33_9MICO</name>
<feature type="compositionally biased region" description="Acidic residues" evidence="1">
    <location>
        <begin position="165"/>
        <end position="174"/>
    </location>
</feature>
<dbReference type="Proteomes" id="UP000784435">
    <property type="component" value="Unassembled WGS sequence"/>
</dbReference>
<feature type="compositionally biased region" description="Polar residues" evidence="1">
    <location>
        <begin position="179"/>
        <end position="190"/>
    </location>
</feature>
<dbReference type="InterPro" id="IPR021522">
    <property type="entry name" value="MctB"/>
</dbReference>
<protein>
    <submittedName>
        <fullName evidence="2">Copper transporter</fullName>
    </submittedName>
</protein>
<evidence type="ECO:0000313" key="3">
    <source>
        <dbReference type="Proteomes" id="UP000784435"/>
    </source>
</evidence>
<dbReference type="GO" id="GO:0016020">
    <property type="term" value="C:membrane"/>
    <property type="evidence" value="ECO:0007669"/>
    <property type="project" value="InterPro"/>
</dbReference>
<feature type="region of interest" description="Disordered" evidence="1">
    <location>
        <begin position="159"/>
        <end position="197"/>
    </location>
</feature>
<reference evidence="2" key="1">
    <citation type="journal article" date="2021" name="PeerJ">
        <title>Extensive microbial diversity within the chicken gut microbiome revealed by metagenomics and culture.</title>
        <authorList>
            <person name="Gilroy R."/>
            <person name="Ravi A."/>
            <person name="Getino M."/>
            <person name="Pursley I."/>
            <person name="Horton D.L."/>
            <person name="Alikhan N.F."/>
            <person name="Baker D."/>
            <person name="Gharbi K."/>
            <person name="Hall N."/>
            <person name="Watson M."/>
            <person name="Adriaenssens E.M."/>
            <person name="Foster-Nyarko E."/>
            <person name="Jarju S."/>
            <person name="Secka A."/>
            <person name="Antonio M."/>
            <person name="Oren A."/>
            <person name="Chaudhuri R.R."/>
            <person name="La Ragione R."/>
            <person name="Hildebrand F."/>
            <person name="Pallen M.J."/>
        </authorList>
    </citation>
    <scope>NUCLEOTIDE SEQUENCE</scope>
    <source>
        <strain evidence="2">ChiGjej5B5-7349</strain>
    </source>
</reference>
<dbReference type="GO" id="GO:0055070">
    <property type="term" value="P:copper ion homeostasis"/>
    <property type="evidence" value="ECO:0007669"/>
    <property type="project" value="InterPro"/>
</dbReference>
<proteinExistence type="predicted"/>
<dbReference type="AlphaFoldDB" id="A0A921MD33"/>
<gene>
    <name evidence="2" type="ORF">K8V08_05290</name>
</gene>
<organism evidence="2 3">
    <name type="scientific">Brevibacterium senegalense</name>
    <dbReference type="NCBI Taxonomy" id="1033736"/>
    <lineage>
        <taxon>Bacteria</taxon>
        <taxon>Bacillati</taxon>
        <taxon>Actinomycetota</taxon>
        <taxon>Actinomycetes</taxon>
        <taxon>Micrococcales</taxon>
        <taxon>Brevibacteriaceae</taxon>
        <taxon>Brevibacterium</taxon>
    </lineage>
</organism>
<accession>A0A921MD33</accession>
<dbReference type="EMBL" id="DYUK01000109">
    <property type="protein sequence ID" value="HJG79808.1"/>
    <property type="molecule type" value="Genomic_DNA"/>
</dbReference>
<comment type="caution">
    <text evidence="2">The sequence shown here is derived from an EMBL/GenBank/DDBJ whole genome shotgun (WGS) entry which is preliminary data.</text>
</comment>
<sequence>MIDFRYHLVSLISVFLALAVGIVLGAGPLQGPIGSSLTSQVDSLRADRDQLRTDLDVSREQTQQTAAFVEATASDLVADALEDRSVVLVRANGADHDEADAISARIEEAGGGVATDLDFTESTFSAPDEALVTALRDADPTLPEDDAAVVTQALARALGTQPAADDAEAGDGEETAPASQPTESADGSQQSEDDARAASEDLFDVLAEAGRIDRGEWTDADAVVVLSPGVAEDTTADPTPSASATAEAAQPESAQLIALSGFSSALAGETTTVVAGPTSSAEAGLLADLRADRVDLSTVDGTDLATGPVLVPLVTQAALDGTFGDYGTGSGATAVLPDAAQ</sequence>
<evidence type="ECO:0000313" key="2">
    <source>
        <dbReference type="EMBL" id="HJG79808.1"/>
    </source>
</evidence>
<evidence type="ECO:0000256" key="1">
    <source>
        <dbReference type="SAM" id="MobiDB-lite"/>
    </source>
</evidence>